<comment type="caution">
    <text evidence="2">The sequence shown here is derived from an EMBL/GenBank/DDBJ whole genome shotgun (WGS) entry which is preliminary data.</text>
</comment>
<evidence type="ECO:0000259" key="1">
    <source>
        <dbReference type="PROSITE" id="PS50930"/>
    </source>
</evidence>
<keyword evidence="3" id="KW-1185">Reference proteome</keyword>
<protein>
    <recommendedName>
        <fullName evidence="1">HTH LytTR-type domain-containing protein</fullName>
    </recommendedName>
</protein>
<dbReference type="RefSeq" id="WP_008790170.1">
    <property type="nucleotide sequence ID" value="NZ_AKCB01000001.1"/>
</dbReference>
<dbReference type="HOGENOM" id="CLU_1934468_0_0_9"/>
<reference evidence="2 3" key="1">
    <citation type="submission" date="2010-12" db="EMBL/GenBank/DDBJ databases">
        <title>The Genome Sequence of Coprobacillus sp. strain 29_1.</title>
        <authorList>
            <consortium name="The Broad Institute Genome Sequencing Platform"/>
            <person name="Earl A."/>
            <person name="Ward D."/>
            <person name="Feldgarden M."/>
            <person name="Gevers D."/>
            <person name="Daigneault M."/>
            <person name="Sibley C.D."/>
            <person name="White A."/>
            <person name="Strauss J."/>
            <person name="Allen-Vercoe E."/>
            <person name="Young S.K."/>
            <person name="Zeng Q."/>
            <person name="Gargeya S."/>
            <person name="Fitzgerald M."/>
            <person name="Haas B."/>
            <person name="Abouelleil A."/>
            <person name="Alvarado L."/>
            <person name="Arachchi H.M."/>
            <person name="Berlin A."/>
            <person name="Brown A."/>
            <person name="Chapman S.B."/>
            <person name="Chen Z."/>
            <person name="Dunbar C."/>
            <person name="Freedman E."/>
            <person name="Gearin G."/>
            <person name="Gellesch M."/>
            <person name="Goldberg J."/>
            <person name="Griggs A."/>
            <person name="Gujja S."/>
            <person name="Heilman E."/>
            <person name="Heiman D."/>
            <person name="Howarth C."/>
            <person name="Larson L."/>
            <person name="Lui A."/>
            <person name="MacDonald P.J.P."/>
            <person name="Mehta T."/>
            <person name="Montmayeur A."/>
            <person name="Murphy C."/>
            <person name="Neiman D."/>
            <person name="Pearson M."/>
            <person name="Priest M."/>
            <person name="Roberts A."/>
            <person name="Saif S."/>
            <person name="Shea T."/>
            <person name="Shenoy N."/>
            <person name="Sisk P."/>
            <person name="Stolte C."/>
            <person name="Sykes S."/>
            <person name="White J."/>
            <person name="Yandava C."/>
            <person name="Nusbaum C."/>
            <person name="Birren B."/>
        </authorList>
    </citation>
    <scope>NUCLEOTIDE SEQUENCE [LARGE SCALE GENOMIC DNA]</scope>
    <source>
        <strain evidence="2 3">29_1</strain>
    </source>
</reference>
<dbReference type="PANTHER" id="PTHR37299">
    <property type="entry name" value="TRANSCRIPTIONAL REGULATOR-RELATED"/>
    <property type="match status" value="1"/>
</dbReference>
<dbReference type="EMBL" id="ADKX01000045">
    <property type="protein sequence ID" value="EFW03641.1"/>
    <property type="molecule type" value="Genomic_DNA"/>
</dbReference>
<dbReference type="PANTHER" id="PTHR37299:SF1">
    <property type="entry name" value="STAGE 0 SPORULATION PROTEIN A HOMOLOG"/>
    <property type="match status" value="1"/>
</dbReference>
<dbReference type="InterPro" id="IPR007492">
    <property type="entry name" value="LytTR_DNA-bd_dom"/>
</dbReference>
<dbReference type="Pfam" id="PF04397">
    <property type="entry name" value="LytTR"/>
    <property type="match status" value="1"/>
</dbReference>
<dbReference type="AlphaFoldDB" id="E7GE94"/>
<accession>E7GE94</accession>
<dbReference type="InterPro" id="IPR046947">
    <property type="entry name" value="LytR-like"/>
</dbReference>
<dbReference type="Gene3D" id="2.40.50.1020">
    <property type="entry name" value="LytTr DNA-binding domain"/>
    <property type="match status" value="1"/>
</dbReference>
<dbReference type="SMART" id="SM00850">
    <property type="entry name" value="LytTR"/>
    <property type="match status" value="1"/>
</dbReference>
<dbReference type="Proteomes" id="UP000003157">
    <property type="component" value="Unassembled WGS sequence"/>
</dbReference>
<dbReference type="eggNOG" id="COG3279">
    <property type="taxonomic scope" value="Bacteria"/>
</dbReference>
<dbReference type="OrthoDB" id="9802383at2"/>
<dbReference type="PROSITE" id="PS50930">
    <property type="entry name" value="HTH_LYTTR"/>
    <property type="match status" value="1"/>
</dbReference>
<organism evidence="2 3">
    <name type="scientific">Coprobacillus cateniformis</name>
    <dbReference type="NCBI Taxonomy" id="100884"/>
    <lineage>
        <taxon>Bacteria</taxon>
        <taxon>Bacillati</taxon>
        <taxon>Bacillota</taxon>
        <taxon>Erysipelotrichia</taxon>
        <taxon>Erysipelotrichales</taxon>
        <taxon>Coprobacillaceae</taxon>
        <taxon>Coprobacillus</taxon>
    </lineage>
</organism>
<evidence type="ECO:0000313" key="2">
    <source>
        <dbReference type="EMBL" id="EFW03641.1"/>
    </source>
</evidence>
<dbReference type="GO" id="GO:0000156">
    <property type="term" value="F:phosphorelay response regulator activity"/>
    <property type="evidence" value="ECO:0007669"/>
    <property type="project" value="InterPro"/>
</dbReference>
<name>E7GE94_9FIRM</name>
<dbReference type="GO" id="GO:0003677">
    <property type="term" value="F:DNA binding"/>
    <property type="evidence" value="ECO:0007669"/>
    <property type="project" value="InterPro"/>
</dbReference>
<proteinExistence type="predicted"/>
<evidence type="ECO:0000313" key="3">
    <source>
        <dbReference type="Proteomes" id="UP000003157"/>
    </source>
</evidence>
<dbReference type="GeneID" id="78230275"/>
<dbReference type="STRING" id="100884.GCA_000269565_02459"/>
<sequence>MKPISYEQIENALNRCQNYLKNAKKYILISSDKKIYIQDIYYLEVLHNTTTLYTCHQDYKVNYPLNKILDDIHDSHFTRIHKSFAVHLKYVKYIKDNQVILMNGICLNIGRKYIRILKENYWTYLTSREE</sequence>
<gene>
    <name evidence="2" type="ORF">HMPREF9488_03087</name>
</gene>
<feature type="domain" description="HTH LytTR-type" evidence="1">
    <location>
        <begin position="30"/>
        <end position="123"/>
    </location>
</feature>